<evidence type="ECO:0000313" key="2">
    <source>
        <dbReference type="EMBL" id="KAJ1123528.1"/>
    </source>
</evidence>
<keyword evidence="3" id="KW-1185">Reference proteome</keyword>
<feature type="region of interest" description="Disordered" evidence="1">
    <location>
        <begin position="73"/>
        <end position="176"/>
    </location>
</feature>
<accession>A0AAV7PAD3</accession>
<evidence type="ECO:0000313" key="3">
    <source>
        <dbReference type="Proteomes" id="UP001066276"/>
    </source>
</evidence>
<comment type="caution">
    <text evidence="2">The sequence shown here is derived from an EMBL/GenBank/DDBJ whole genome shotgun (WGS) entry which is preliminary data.</text>
</comment>
<reference evidence="2" key="1">
    <citation type="journal article" date="2022" name="bioRxiv">
        <title>Sequencing and chromosome-scale assembly of the giantPleurodeles waltlgenome.</title>
        <authorList>
            <person name="Brown T."/>
            <person name="Elewa A."/>
            <person name="Iarovenko S."/>
            <person name="Subramanian E."/>
            <person name="Araus A.J."/>
            <person name="Petzold A."/>
            <person name="Susuki M."/>
            <person name="Suzuki K.-i.T."/>
            <person name="Hayashi T."/>
            <person name="Toyoda A."/>
            <person name="Oliveira C."/>
            <person name="Osipova E."/>
            <person name="Leigh N.D."/>
            <person name="Simon A."/>
            <person name="Yun M.H."/>
        </authorList>
    </citation>
    <scope>NUCLEOTIDE SEQUENCE</scope>
    <source>
        <strain evidence="2">20211129_DDA</strain>
        <tissue evidence="2">Liver</tissue>
    </source>
</reference>
<dbReference type="Proteomes" id="UP001066276">
    <property type="component" value="Chromosome 7"/>
</dbReference>
<organism evidence="2 3">
    <name type="scientific">Pleurodeles waltl</name>
    <name type="common">Iberian ribbed newt</name>
    <dbReference type="NCBI Taxonomy" id="8319"/>
    <lineage>
        <taxon>Eukaryota</taxon>
        <taxon>Metazoa</taxon>
        <taxon>Chordata</taxon>
        <taxon>Craniata</taxon>
        <taxon>Vertebrata</taxon>
        <taxon>Euteleostomi</taxon>
        <taxon>Amphibia</taxon>
        <taxon>Batrachia</taxon>
        <taxon>Caudata</taxon>
        <taxon>Salamandroidea</taxon>
        <taxon>Salamandridae</taxon>
        <taxon>Pleurodelinae</taxon>
        <taxon>Pleurodeles</taxon>
    </lineage>
</organism>
<evidence type="ECO:0008006" key="4">
    <source>
        <dbReference type="Google" id="ProtNLM"/>
    </source>
</evidence>
<name>A0AAV7PAD3_PLEWA</name>
<dbReference type="EMBL" id="JANPWB010000011">
    <property type="protein sequence ID" value="KAJ1123528.1"/>
    <property type="molecule type" value="Genomic_DNA"/>
</dbReference>
<sequence>MAWVAGERALAFTTEELDKLMDGVLPLYAKLHGRPEIQVSQHPSKEGTLACHCQGGADPGGFQPVDYTLQEGVGGPAALGEEDLRGPAGELLPTRKVCPSGPDPPTTPHYGSGVSGPDGRLKAAQQTQGASSGEGAVALASGDLAAHGSMKAETSYAKGTSGLEGEGSTTGEATTT</sequence>
<dbReference type="AlphaFoldDB" id="A0AAV7PAD3"/>
<feature type="compositionally biased region" description="Low complexity" evidence="1">
    <location>
        <begin position="159"/>
        <end position="176"/>
    </location>
</feature>
<proteinExistence type="predicted"/>
<gene>
    <name evidence="2" type="ORF">NDU88_001997</name>
</gene>
<evidence type="ECO:0000256" key="1">
    <source>
        <dbReference type="SAM" id="MobiDB-lite"/>
    </source>
</evidence>
<protein>
    <recommendedName>
        <fullName evidence="4">Androgen receptor</fullName>
    </recommendedName>
</protein>